<dbReference type="EMBL" id="LJEX02000135">
    <property type="protein sequence ID" value="OCO80550.1"/>
    <property type="molecule type" value="Genomic_DNA"/>
</dbReference>
<dbReference type="AlphaFoldDB" id="A0A0G3SYN2"/>
<dbReference type="Proteomes" id="UP000050489">
    <property type="component" value="Unassembled WGS sequence"/>
</dbReference>
<sequence>MKTIKYFAAAAAIALTSFATLAAEPINSQQADSLTATGVISAGHATTLSSLEKKLAAKADAQGASSYRIISAGGNNMLSGTAIIYK</sequence>
<dbReference type="Gene3D" id="3.30.1660.10">
    <property type="entry name" value="Flavin-binding protein dodecin"/>
    <property type="match status" value="1"/>
</dbReference>
<evidence type="ECO:0000256" key="1">
    <source>
        <dbReference type="ARBA" id="ARBA00004418"/>
    </source>
</evidence>
<evidence type="ECO:0000259" key="6">
    <source>
        <dbReference type="Pfam" id="PF07338"/>
    </source>
</evidence>
<gene>
    <name evidence="8" type="ORF">AN695_0225030</name>
    <name evidence="7" type="ORF">DKC05_27200</name>
    <name evidence="9" type="ORF">DMW51_28380</name>
</gene>
<dbReference type="Proteomes" id="UP000247823">
    <property type="component" value="Unassembled WGS sequence"/>
</dbReference>
<dbReference type="PANTHER" id="PTHR34156">
    <property type="entry name" value="OUTER MEMBRANE PROTEIN-RELATED-RELATED"/>
    <property type="match status" value="1"/>
</dbReference>
<evidence type="ECO:0000313" key="8">
    <source>
        <dbReference type="EMBL" id="OCO80550.1"/>
    </source>
</evidence>
<dbReference type="NCBIfam" id="NF047859">
    <property type="entry name" value="StressCuResBhsA"/>
    <property type="match status" value="1"/>
</dbReference>
<accession>A0A0G3SYN2</accession>
<protein>
    <submittedName>
        <fullName evidence="7">DUF1471 domain-containing protein</fullName>
    </submittedName>
</protein>
<dbReference type="EMBL" id="CP029449">
    <property type="protein sequence ID" value="AWL71071.1"/>
    <property type="molecule type" value="Genomic_DNA"/>
</dbReference>
<keyword evidence="3" id="KW-0574">Periplasm</keyword>
<proteinExistence type="inferred from homology"/>
<dbReference type="Proteomes" id="UP000245399">
    <property type="component" value="Chromosome"/>
</dbReference>
<evidence type="ECO:0000256" key="5">
    <source>
        <dbReference type="SAM" id="SignalP"/>
    </source>
</evidence>
<evidence type="ECO:0000256" key="2">
    <source>
        <dbReference type="ARBA" id="ARBA00022729"/>
    </source>
</evidence>
<evidence type="ECO:0000313" key="12">
    <source>
        <dbReference type="Proteomes" id="UP000247823"/>
    </source>
</evidence>
<comment type="similarity">
    <text evidence="4">Belongs to the BhsA/McbA family.</text>
</comment>
<organism evidence="8 10">
    <name type="scientific">Serratia marcescens</name>
    <dbReference type="NCBI Taxonomy" id="615"/>
    <lineage>
        <taxon>Bacteria</taxon>
        <taxon>Pseudomonadati</taxon>
        <taxon>Pseudomonadota</taxon>
        <taxon>Gammaproteobacteria</taxon>
        <taxon>Enterobacterales</taxon>
        <taxon>Yersiniaceae</taxon>
        <taxon>Serratia</taxon>
    </lineage>
</organism>
<evidence type="ECO:0000313" key="10">
    <source>
        <dbReference type="Proteomes" id="UP000050489"/>
    </source>
</evidence>
<feature type="signal peptide" evidence="5">
    <location>
        <begin position="1"/>
        <end position="22"/>
    </location>
</feature>
<reference evidence="9" key="5">
    <citation type="submission" date="2018-06" db="EMBL/GenBank/DDBJ databases">
        <authorList>
            <person name="Martins R.C."/>
            <person name="Perdigao-Neto L.V."/>
            <person name="Costa S.F."/>
            <person name="Levin A.S.S."/>
        </authorList>
    </citation>
    <scope>NUCLEOTIDE SEQUENCE</scope>
    <source>
        <strain evidence="9">1283</strain>
    </source>
</reference>
<reference evidence="8" key="2">
    <citation type="journal article" date="2017" name="PLoS ONE">
        <title>Genomic and phenotypic characterisation of fluoroquinolone resistance mechanisms in Enterobacteriaceae in Durban, South Africa.</title>
        <authorList>
            <person name="Osei Sekyere J."/>
            <person name="Amoako D.G."/>
        </authorList>
    </citation>
    <scope>NUCLEOTIDE SEQUENCE</scope>
    <source>
        <strain evidence="8">945174350</strain>
    </source>
</reference>
<dbReference type="GO" id="GO:0042597">
    <property type="term" value="C:periplasmic space"/>
    <property type="evidence" value="ECO:0007669"/>
    <property type="project" value="UniProtKB-SubCell"/>
</dbReference>
<reference evidence="9" key="4">
    <citation type="submission" date="2018-06" db="EMBL/GenBank/DDBJ databases">
        <title>Serratia marcescens genome sequencing and assembly.</title>
        <authorList>
            <person name="Martins R.C.R."/>
            <person name="Perdigao-Neto L.V."/>
            <person name="Costa S.F."/>
            <person name="Levin A.S.S."/>
        </authorList>
    </citation>
    <scope>NUCLEOTIDE SEQUENCE</scope>
    <source>
        <strain evidence="9">1283</strain>
    </source>
</reference>
<dbReference type="PANTHER" id="PTHR34156:SF1">
    <property type="entry name" value="PERIPLASMIC PROTEIN"/>
    <property type="match status" value="1"/>
</dbReference>
<evidence type="ECO:0000256" key="4">
    <source>
        <dbReference type="ARBA" id="ARBA00038138"/>
    </source>
</evidence>
<dbReference type="Pfam" id="PF07338">
    <property type="entry name" value="YdgH_BhsA-like"/>
    <property type="match status" value="1"/>
</dbReference>
<keyword evidence="12" id="KW-1185">Reference proteome</keyword>
<name>A0A0G3SYN2_SERMA</name>
<evidence type="ECO:0000313" key="11">
    <source>
        <dbReference type="Proteomes" id="UP000245399"/>
    </source>
</evidence>
<dbReference type="RefSeq" id="WP_038876230.1">
    <property type="nucleotide sequence ID" value="NZ_CABMHU010000046.1"/>
</dbReference>
<keyword evidence="2 5" id="KW-0732">Signal</keyword>
<dbReference type="InterPro" id="IPR025543">
    <property type="entry name" value="Dodecin-like"/>
</dbReference>
<reference evidence="7 11" key="3">
    <citation type="submission" date="2018-05" db="EMBL/GenBank/DDBJ databases">
        <title>Klebsiella quasipneumonaiae provides a window into carbapenemase gene transfer, plasmid rearrangements and nosocomial acquisition from the hospital environment.</title>
        <authorList>
            <person name="Mathers A.J."/>
            <person name="Vegesana K."/>
            <person name="Stoesser N."/>
            <person name="Crook D."/>
            <person name="Vaughan A."/>
            <person name="Barry K."/>
            <person name="Parikh H."/>
            <person name="Sebra R."/>
            <person name="Kotay S."/>
            <person name="Walker A.S."/>
            <person name="Sheppard A.E."/>
        </authorList>
    </citation>
    <scope>NUCLEOTIDE SEQUENCE [LARGE SCALE GENOMIC DNA]</scope>
    <source>
        <strain evidence="7 11">CAV1761</strain>
    </source>
</reference>
<reference evidence="10" key="1">
    <citation type="submission" date="2016-04" db="EMBL/GenBank/DDBJ databases">
        <authorList>
            <person name="Osei Sekyere J."/>
            <person name="Sivertsen A."/>
            <person name="Pedersen A.T."/>
            <person name="Sundsfjord A."/>
        </authorList>
    </citation>
    <scope>NUCLEOTIDE SEQUENCE [LARGE SCALE GENOMIC DNA]</scope>
    <source>
        <strain evidence="10">945174350</strain>
    </source>
</reference>
<dbReference type="InterPro" id="IPR051096">
    <property type="entry name" value="BhsA/McbA_stress_biofilm_assoc"/>
</dbReference>
<evidence type="ECO:0000313" key="9">
    <source>
        <dbReference type="EMBL" id="PYA54377.1"/>
    </source>
</evidence>
<evidence type="ECO:0000313" key="7">
    <source>
        <dbReference type="EMBL" id="AWL71071.1"/>
    </source>
</evidence>
<feature type="chain" id="PRO_5044542575" evidence="5">
    <location>
        <begin position="23"/>
        <end position="86"/>
    </location>
</feature>
<dbReference type="EMBL" id="QJQB01000631">
    <property type="protein sequence ID" value="PYA54377.1"/>
    <property type="molecule type" value="Genomic_DNA"/>
</dbReference>
<feature type="domain" description="YdgH/BhsA/McbA-like" evidence="6">
    <location>
        <begin position="36"/>
        <end position="86"/>
    </location>
</feature>
<evidence type="ECO:0000256" key="3">
    <source>
        <dbReference type="ARBA" id="ARBA00022764"/>
    </source>
</evidence>
<dbReference type="InterPro" id="IPR010854">
    <property type="entry name" value="YdgH/BhsA/McbA-like_dom"/>
</dbReference>
<dbReference type="InterPro" id="IPR036275">
    <property type="entry name" value="YdgH-like_sf"/>
</dbReference>
<comment type="subcellular location">
    <subcellularLocation>
        <location evidence="1">Periplasm</location>
    </subcellularLocation>
</comment>
<dbReference type="SUPFAM" id="SSF159871">
    <property type="entry name" value="YdgH-like"/>
    <property type="match status" value="1"/>
</dbReference>